<name>A0A7S9PTJ6_EPIFF</name>
<dbReference type="PROSITE" id="PS00131">
    <property type="entry name" value="CARBOXYPEPT_SER_SER"/>
    <property type="match status" value="1"/>
</dbReference>
<dbReference type="SUPFAM" id="SSF53474">
    <property type="entry name" value="alpha/beta-Hydrolases"/>
    <property type="match status" value="2"/>
</dbReference>
<keyword evidence="4 7" id="KW-0732">Signal</keyword>
<protein>
    <recommendedName>
        <fullName evidence="7">Carboxypeptidase</fullName>
        <ecNumber evidence="7">3.4.16.-</ecNumber>
    </recommendedName>
</protein>
<evidence type="ECO:0000313" key="9">
    <source>
        <dbReference type="Proteomes" id="UP000594364"/>
    </source>
</evidence>
<dbReference type="Pfam" id="PF00756">
    <property type="entry name" value="Esterase"/>
    <property type="match status" value="1"/>
</dbReference>
<evidence type="ECO:0000256" key="5">
    <source>
        <dbReference type="ARBA" id="ARBA00022801"/>
    </source>
</evidence>
<organism evidence="8 9">
    <name type="scientific">Epichloe festucae (strain Fl1)</name>
    <dbReference type="NCBI Taxonomy" id="877507"/>
    <lineage>
        <taxon>Eukaryota</taxon>
        <taxon>Fungi</taxon>
        <taxon>Dikarya</taxon>
        <taxon>Ascomycota</taxon>
        <taxon>Pezizomycotina</taxon>
        <taxon>Sordariomycetes</taxon>
        <taxon>Hypocreomycetidae</taxon>
        <taxon>Hypocreales</taxon>
        <taxon>Clavicipitaceae</taxon>
        <taxon>Epichloe</taxon>
    </lineage>
</organism>
<dbReference type="Pfam" id="PF00450">
    <property type="entry name" value="Peptidase_S10"/>
    <property type="match status" value="1"/>
</dbReference>
<dbReference type="OrthoDB" id="443318at2759"/>
<evidence type="ECO:0000256" key="6">
    <source>
        <dbReference type="ARBA" id="ARBA00023180"/>
    </source>
</evidence>
<dbReference type="InterPro" id="IPR001563">
    <property type="entry name" value="Peptidase_S10"/>
</dbReference>
<keyword evidence="6" id="KW-0325">Glycoprotein</keyword>
<gene>
    <name evidence="8" type="ORF">C2857_001569</name>
</gene>
<dbReference type="AlphaFoldDB" id="A0A7S9PTJ6"/>
<evidence type="ECO:0000256" key="3">
    <source>
        <dbReference type="ARBA" id="ARBA00022670"/>
    </source>
</evidence>
<dbReference type="GO" id="GO:0004185">
    <property type="term" value="F:serine-type carboxypeptidase activity"/>
    <property type="evidence" value="ECO:0007669"/>
    <property type="project" value="UniProtKB-UniRule"/>
</dbReference>
<feature type="signal peptide" evidence="7">
    <location>
        <begin position="1"/>
        <end position="23"/>
    </location>
</feature>
<dbReference type="InterPro" id="IPR018202">
    <property type="entry name" value="Ser_caboxypep_ser_AS"/>
</dbReference>
<dbReference type="EMBL" id="CP031386">
    <property type="protein sequence ID" value="QPG95653.1"/>
    <property type="molecule type" value="Genomic_DNA"/>
</dbReference>
<dbReference type="PANTHER" id="PTHR11802">
    <property type="entry name" value="SERINE PROTEASE FAMILY S10 SERINE CARBOXYPEPTIDASE"/>
    <property type="match status" value="1"/>
</dbReference>
<dbReference type="InterPro" id="IPR029058">
    <property type="entry name" value="AB_hydrolase_fold"/>
</dbReference>
<feature type="chain" id="PRO_5034560325" description="Carboxypeptidase" evidence="7">
    <location>
        <begin position="24"/>
        <end position="777"/>
    </location>
</feature>
<keyword evidence="9" id="KW-1185">Reference proteome</keyword>
<dbReference type="GO" id="GO:0000324">
    <property type="term" value="C:fungal-type vacuole"/>
    <property type="evidence" value="ECO:0007669"/>
    <property type="project" value="TreeGrafter"/>
</dbReference>
<evidence type="ECO:0000256" key="1">
    <source>
        <dbReference type="ARBA" id="ARBA00009431"/>
    </source>
</evidence>
<dbReference type="EC" id="3.4.16.-" evidence="7"/>
<dbReference type="InterPro" id="IPR000801">
    <property type="entry name" value="Esterase-like"/>
</dbReference>
<evidence type="ECO:0000313" key="8">
    <source>
        <dbReference type="EMBL" id="QPG95653.1"/>
    </source>
</evidence>
<dbReference type="Proteomes" id="UP000594364">
    <property type="component" value="Chromosome 2"/>
</dbReference>
<dbReference type="Gene3D" id="1.10.287.410">
    <property type="match status" value="1"/>
</dbReference>
<dbReference type="PANTHER" id="PTHR11802:SF113">
    <property type="entry name" value="SERINE CARBOXYPEPTIDASE CTSA-4.1"/>
    <property type="match status" value="1"/>
</dbReference>
<evidence type="ECO:0000256" key="4">
    <source>
        <dbReference type="ARBA" id="ARBA00022729"/>
    </source>
</evidence>
<evidence type="ECO:0000256" key="7">
    <source>
        <dbReference type="RuleBase" id="RU361156"/>
    </source>
</evidence>
<proteinExistence type="inferred from homology"/>
<accession>A0A7S9PTJ6</accession>
<keyword evidence="2 7" id="KW-0121">Carboxypeptidase</keyword>
<reference evidence="8 9" key="1">
    <citation type="journal article" date="2018" name="PLoS Genet.">
        <title>Repeat elements organise 3D genome structure and mediate transcription in the filamentous fungus Epichloe festucae.</title>
        <authorList>
            <person name="Winter D.J."/>
            <person name="Ganley A.R.D."/>
            <person name="Young C.A."/>
            <person name="Liachko I."/>
            <person name="Schardl C.L."/>
            <person name="Dupont P.Y."/>
            <person name="Berry D."/>
            <person name="Ram A."/>
            <person name="Scott B."/>
            <person name="Cox M.P."/>
        </authorList>
    </citation>
    <scope>NUCLEOTIDE SEQUENCE [LARGE SCALE GENOMIC DNA]</scope>
    <source>
        <strain evidence="8 9">Fl1</strain>
    </source>
</reference>
<evidence type="ECO:0000256" key="2">
    <source>
        <dbReference type="ARBA" id="ARBA00022645"/>
    </source>
</evidence>
<dbReference type="PRINTS" id="PR00724">
    <property type="entry name" value="CRBOXYPTASEC"/>
</dbReference>
<sequence>MTLLTNFGTFLVASLGLLCGVQASTTPSAGCGKKHDFVGETKEFSFQSSGGERTYRIHLPSNYDAKTAKPLLIAYHGKGNNPKKFEGETQFSNEKINPNMIAVYPAGINGAWQGASYADPKVSDKVFTTDLVRRIKANYCVDESRVYASGHSNGAGFNNVLACSPDHGGQFAAFAPISGAFYTKYQSDDKCHPARSPLPIFEVHGTGDKQIPYQGRESGGNGPLPPIPAWVSGWARRNRCDAAKPNDLGNGVHDDRYKCQGVAEGLEHIKVDGMGHGWPKPGSPLQDVSTRVVEFLNKHRKPFWDTIVRGTEVQADRQKSGAHKRLVNPGKGWFDGSLLGPLHELLHDVHDSFFHKYHLRLRRGDPSSLGIDNVTQYSGYLDNGNTDKHLFYWFFESRNNPSEDPVLLWLNGGPGCSSLIGLFEELGPSTIPGEDLKPVNNPYSWNTNASVIFIDQPVNTGYSYSENRTETTAAAAEDIYALLTLFFHELPQYAKQDFFIAGESYAGKYIPAIGSEILSHKDRNINLKGLAIGNGLIDPYIQYTYYRPMACGAGGHRAVLPPAACQQMRDNELECRRKIKACYADGSAVTCSVAAENCKSVSGVYRGNPYDILSPYPPSVESSSKTGKSSYATKFLNQEKTKEALGAEVNVRYSKCNYGVFRDFERHGDYMLPAHRFIPGILAEIPVLIYAGDLDYICNWLGNRAWASALEWPGKFDFNSGVAKELHVKSGRNYGNVRSARGLAFMRIYNAGHSVPEYEAEGSLDFLNRWMGGEWSK</sequence>
<dbReference type="GO" id="GO:0006508">
    <property type="term" value="P:proteolysis"/>
    <property type="evidence" value="ECO:0007669"/>
    <property type="project" value="UniProtKB-KW"/>
</dbReference>
<keyword evidence="5 7" id="KW-0378">Hydrolase</keyword>
<dbReference type="Gene3D" id="3.40.50.1820">
    <property type="entry name" value="alpha/beta hydrolase"/>
    <property type="match status" value="2"/>
</dbReference>
<keyword evidence="3 7" id="KW-0645">Protease</keyword>
<comment type="similarity">
    <text evidence="1 7">Belongs to the peptidase S10 family.</text>
</comment>